<keyword evidence="1" id="KW-0479">Metal-binding</keyword>
<evidence type="ECO:0000256" key="1">
    <source>
        <dbReference type="ARBA" id="ARBA00022723"/>
    </source>
</evidence>
<dbReference type="InterPro" id="IPR001841">
    <property type="entry name" value="Znf_RING"/>
</dbReference>
<dbReference type="SMART" id="SM00184">
    <property type="entry name" value="RING"/>
    <property type="match status" value="1"/>
</dbReference>
<dbReference type="PANTHER" id="PTHR22791:SF28">
    <property type="entry name" value="E3 UBIQUITIN-PROTEIN LIGASE RNF186"/>
    <property type="match status" value="1"/>
</dbReference>
<dbReference type="InterPro" id="IPR013083">
    <property type="entry name" value="Znf_RING/FYVE/PHD"/>
</dbReference>
<accession>A0A8C8EBA1</accession>
<protein>
    <recommendedName>
        <fullName evidence="6">RING-type domain-containing protein</fullName>
    </recommendedName>
</protein>
<feature type="domain" description="RING-type" evidence="6">
    <location>
        <begin position="162"/>
        <end position="208"/>
    </location>
</feature>
<dbReference type="Gene3D" id="3.30.40.10">
    <property type="entry name" value="Zinc/RING finger domain, C3HC4 (zinc finger)"/>
    <property type="match status" value="1"/>
</dbReference>
<dbReference type="AlphaFoldDB" id="A0A8C8EBA1"/>
<keyword evidence="8" id="KW-1185">Reference proteome</keyword>
<dbReference type="Proteomes" id="UP000694552">
    <property type="component" value="Unplaced"/>
</dbReference>
<evidence type="ECO:0000259" key="6">
    <source>
        <dbReference type="PROSITE" id="PS50089"/>
    </source>
</evidence>
<sequence>NHVTEGHEVGLGTPRKRRWSYHDTNFAFHCRISLKDSVRPCVTLRHASKSTDKLNSENGSTAPGVPEAGKVSPAPTAAEMSRAGPPTENTKRLGFTEECVKEMERPSGTERDSPDAFKPAISERGCPNSKPLVVPTNANSPEACSFEMKHQCSATTSLDMDCLVCFNKYNIYRVPKLLECQHAFCAVCLKLILRKEESTWRITCPLCRKATFVSGGLIRTLQNKEDIMEHLENPDSSPEVHTSAISNSWSQSSQDALHRDENIPADNRLAIQRLVTAERCLKYLRDDVL</sequence>
<dbReference type="SUPFAM" id="SSF57850">
    <property type="entry name" value="RING/U-box"/>
    <property type="match status" value="1"/>
</dbReference>
<dbReference type="PROSITE" id="PS00518">
    <property type="entry name" value="ZF_RING_1"/>
    <property type="match status" value="1"/>
</dbReference>
<evidence type="ECO:0000256" key="2">
    <source>
        <dbReference type="ARBA" id="ARBA00022771"/>
    </source>
</evidence>
<dbReference type="GO" id="GO:0016567">
    <property type="term" value="P:protein ubiquitination"/>
    <property type="evidence" value="ECO:0007669"/>
    <property type="project" value="TreeGrafter"/>
</dbReference>
<dbReference type="PROSITE" id="PS50089">
    <property type="entry name" value="ZF_RING_2"/>
    <property type="match status" value="1"/>
</dbReference>
<evidence type="ECO:0000313" key="8">
    <source>
        <dbReference type="Proteomes" id="UP000694552"/>
    </source>
</evidence>
<dbReference type="PANTHER" id="PTHR22791">
    <property type="entry name" value="RING-TYPE DOMAIN-CONTAINING PROTEIN"/>
    <property type="match status" value="1"/>
</dbReference>
<proteinExistence type="predicted"/>
<dbReference type="Ensembl" id="ENSOSUT00000014108.1">
    <property type="protein sequence ID" value="ENSOSUP00000013654.1"/>
    <property type="gene ID" value="ENSOSUG00000009795.1"/>
</dbReference>
<dbReference type="Pfam" id="PF13639">
    <property type="entry name" value="zf-RING_2"/>
    <property type="match status" value="1"/>
</dbReference>
<reference evidence="7" key="2">
    <citation type="submission" date="2025-09" db="UniProtKB">
        <authorList>
            <consortium name="Ensembl"/>
        </authorList>
    </citation>
    <scope>IDENTIFICATION</scope>
</reference>
<evidence type="ECO:0000313" key="7">
    <source>
        <dbReference type="Ensembl" id="ENSOSUP00000013654.1"/>
    </source>
</evidence>
<keyword evidence="3" id="KW-0862">Zinc</keyword>
<feature type="region of interest" description="Disordered" evidence="5">
    <location>
        <begin position="51"/>
        <end position="91"/>
    </location>
</feature>
<organism evidence="7 8">
    <name type="scientific">Otus sunia</name>
    <name type="common">Oriental scops-owl</name>
    <dbReference type="NCBI Taxonomy" id="257818"/>
    <lineage>
        <taxon>Eukaryota</taxon>
        <taxon>Metazoa</taxon>
        <taxon>Chordata</taxon>
        <taxon>Craniata</taxon>
        <taxon>Vertebrata</taxon>
        <taxon>Euteleostomi</taxon>
        <taxon>Archelosauria</taxon>
        <taxon>Archosauria</taxon>
        <taxon>Dinosauria</taxon>
        <taxon>Saurischia</taxon>
        <taxon>Theropoda</taxon>
        <taxon>Coelurosauria</taxon>
        <taxon>Aves</taxon>
        <taxon>Neognathae</taxon>
        <taxon>Neoaves</taxon>
        <taxon>Telluraves</taxon>
        <taxon>Strigiformes</taxon>
        <taxon>Strigidae</taxon>
        <taxon>Otus</taxon>
    </lineage>
</organism>
<dbReference type="InterPro" id="IPR051435">
    <property type="entry name" value="RING_finger_E3_ubiq-ligases"/>
</dbReference>
<evidence type="ECO:0000256" key="4">
    <source>
        <dbReference type="PROSITE-ProRule" id="PRU00175"/>
    </source>
</evidence>
<dbReference type="GO" id="GO:0008270">
    <property type="term" value="F:zinc ion binding"/>
    <property type="evidence" value="ECO:0007669"/>
    <property type="project" value="UniProtKB-KW"/>
</dbReference>
<keyword evidence="2 4" id="KW-0863">Zinc-finger</keyword>
<name>A0A8C8EBA1_9STRI</name>
<reference evidence="7" key="1">
    <citation type="submission" date="2025-08" db="UniProtKB">
        <authorList>
            <consortium name="Ensembl"/>
        </authorList>
    </citation>
    <scope>IDENTIFICATION</scope>
</reference>
<dbReference type="GO" id="GO:0061630">
    <property type="term" value="F:ubiquitin protein ligase activity"/>
    <property type="evidence" value="ECO:0007669"/>
    <property type="project" value="TreeGrafter"/>
</dbReference>
<dbReference type="InterPro" id="IPR017907">
    <property type="entry name" value="Znf_RING_CS"/>
</dbReference>
<evidence type="ECO:0000256" key="5">
    <source>
        <dbReference type="SAM" id="MobiDB-lite"/>
    </source>
</evidence>
<evidence type="ECO:0000256" key="3">
    <source>
        <dbReference type="ARBA" id="ARBA00022833"/>
    </source>
</evidence>